<name>M9V1M2_9CAUD</name>
<comment type="subcellular location">
    <subcellularLocation>
        <location evidence="1">Virion</location>
    </subcellularLocation>
</comment>
<keyword evidence="5" id="KW-1160">Virus entry into host cell</keyword>
<sequence length="748" mass="79150">MPSGGQITYKGWRIYTENDRPTAEDIGALSLANGGTVNNDTTFNKDVTVGVNAVVGALFSRSYIDITRSGTEPNIVFRRSDVTTTPTTEQALLIINAMNGANLTAGTFNIHARPDGGNKVYITAYKSGSQNTSLTLDSQTQSVTVEQGTFRVQGNTVLAGTTATSMAVSGALTANTVTPTNWSNHDVRYMTGIPNNITGTSLGAAEVTEKNDVLSVSGNIVDGPYGNTTYNGQVLNYRRTSNAGNALTQFYLDNGVFHVRSGSGSPGAWSWIGGNANGWRKVYDENNKPTPAEIGALKNTTDTLNGSLTINSGSSFAGLSIRSTAGQSEYQFGTATNTGHIGIGTVDLYIGNLTSGKYIQMSHNGALTYSGAKIYRSDDKPTPKEIGAPTTETAYISNNDSIWVKIGTATVVQSASTMSIRITGGSGYNAEPSQAQYADIIIRSNNGESKSIGISMFRTGASAPGQVGWIYTGTGDDYDIYVAVGPYQQGVMLTWDGTAPTKFVHNIVPGTGTQPAGLTLGITSTLLNSVDRAVTSSAVLNGKTTLAGYLQLDGTESTIRGIYGDVILRDHNNGNVSVSASRINGTPGTLYVGYHNPGIGIYCAGIRLETPTFAASTLTCNATLSCNSNITATGEIYTANNGNFNDVYIRSDEKLKSNFKKIENALDKVDLIDGLTYDKASYIGGETVNREAGLIAQQLQKVLPEAVAVSRDAKDNEVLVISPTATIALLVNAIKELREEVRELKSRI</sequence>
<comment type="similarity">
    <text evidence="8">Belongs to the S16-like long tail fiber protein Gp37 family.</text>
</comment>
<feature type="domain" description="Peptidase S74" evidence="11">
    <location>
        <begin position="651"/>
        <end position="748"/>
    </location>
</feature>
<evidence type="ECO:0000313" key="13">
    <source>
        <dbReference type="Proteomes" id="UP000012999"/>
    </source>
</evidence>
<dbReference type="GeneID" id="16205185"/>
<keyword evidence="5" id="KW-1161">Viral attachment to host cell</keyword>
<protein>
    <recommendedName>
        <fullName evidence="10">Long tail fiber protein Gp37</fullName>
    </recommendedName>
    <alternativeName>
        <fullName evidence="6">Receptor-recognizing protein</fullName>
    </alternativeName>
</protein>
<evidence type="ECO:0000256" key="4">
    <source>
        <dbReference type="ARBA" id="ARBA00022732"/>
    </source>
</evidence>
<keyword evidence="3" id="KW-0946">Virion</keyword>
<comment type="subunit">
    <text evidence="9">Homotrimer. Interacts with the receptor-recognizing protein Gp38.</text>
</comment>
<organism evidence="12 13">
    <name type="scientific">Escherichia phage Lw1</name>
    <dbReference type="NCBI Taxonomy" id="1307804"/>
    <lineage>
        <taxon>Viruses</taxon>
        <taxon>Duplodnaviria</taxon>
        <taxon>Heunggongvirae</taxon>
        <taxon>Uroviricota</taxon>
        <taxon>Caudoviricetes</taxon>
        <taxon>Pantevenvirales</taxon>
        <taxon>Straboviridae</taxon>
        <taxon>Pseudotevenvirus</taxon>
        <taxon>Pseudotevenvirus lw1</taxon>
    </lineage>
</organism>
<keyword evidence="3" id="KW-1230">Viral tail fiber protein</keyword>
<proteinExistence type="inferred from homology"/>
<dbReference type="GO" id="GO:0098024">
    <property type="term" value="C:virus tail, fiber"/>
    <property type="evidence" value="ECO:0007669"/>
    <property type="project" value="UniProtKB-KW"/>
</dbReference>
<dbReference type="GO" id="GO:0019062">
    <property type="term" value="P:virion attachment to host cell"/>
    <property type="evidence" value="ECO:0007669"/>
    <property type="project" value="UniProtKB-KW"/>
</dbReference>
<evidence type="ECO:0000256" key="9">
    <source>
        <dbReference type="ARBA" id="ARBA00035669"/>
    </source>
</evidence>
<evidence type="ECO:0000256" key="7">
    <source>
        <dbReference type="ARBA" id="ARBA00035610"/>
    </source>
</evidence>
<gene>
    <name evidence="12" type="ORF">Lw1_gp264</name>
</gene>
<evidence type="ECO:0000256" key="8">
    <source>
        <dbReference type="ARBA" id="ARBA00035637"/>
    </source>
</evidence>
<keyword evidence="2" id="KW-0945">Host-virus interaction</keyword>
<evidence type="ECO:0000256" key="10">
    <source>
        <dbReference type="ARBA" id="ARBA00035705"/>
    </source>
</evidence>
<dbReference type="Proteomes" id="UP000012999">
    <property type="component" value="Segment"/>
</dbReference>
<evidence type="ECO:0000256" key="2">
    <source>
        <dbReference type="ARBA" id="ARBA00022581"/>
    </source>
</evidence>
<evidence type="ECO:0000313" key="12">
    <source>
        <dbReference type="EMBL" id="AGJ71669.1"/>
    </source>
</evidence>
<dbReference type="InterPro" id="IPR030392">
    <property type="entry name" value="S74_ICA"/>
</dbReference>
<dbReference type="PROSITE" id="PS51688">
    <property type="entry name" value="ICA"/>
    <property type="match status" value="1"/>
</dbReference>
<evidence type="ECO:0000256" key="1">
    <source>
        <dbReference type="ARBA" id="ARBA00004328"/>
    </source>
</evidence>
<dbReference type="Pfam" id="PF13884">
    <property type="entry name" value="Peptidase_S74"/>
    <property type="match status" value="1"/>
</dbReference>
<keyword evidence="13" id="KW-1185">Reference proteome</keyword>
<evidence type="ECO:0000259" key="11">
    <source>
        <dbReference type="PROSITE" id="PS51688"/>
    </source>
</evidence>
<dbReference type="EMBL" id="KC801932">
    <property type="protein sequence ID" value="AGJ71669.1"/>
    <property type="molecule type" value="Genomic_DNA"/>
</dbReference>
<dbReference type="RefSeq" id="YP_008060784.1">
    <property type="nucleotide sequence ID" value="NC_021344.2"/>
</dbReference>
<evidence type="ECO:0000256" key="6">
    <source>
        <dbReference type="ARBA" id="ARBA00033188"/>
    </source>
</evidence>
<accession>M9V1M2</accession>
<evidence type="ECO:0000256" key="3">
    <source>
        <dbReference type="ARBA" id="ARBA00022672"/>
    </source>
</evidence>
<reference evidence="12" key="1">
    <citation type="submission" date="2013-03" db="EMBL/GenBank/DDBJ databases">
        <authorList>
            <person name="Kushkina A.I."/>
            <person name="Tovkach F.I."/>
            <person name="Comeau A.M."/>
            <person name="Kostetskii I.E."/>
            <person name="Lisovskiy I."/>
            <person name="Ostapchuk A.M."/>
            <person name="Voychuk S.I."/>
            <person name="Gorb T.Y."/>
            <person name="Romanyuk L.V."/>
        </authorList>
    </citation>
    <scope>NUCLEOTIDE SEQUENCE [LARGE SCALE GENOMIC DNA]</scope>
</reference>
<evidence type="ECO:0000256" key="5">
    <source>
        <dbReference type="ARBA" id="ARBA00022804"/>
    </source>
</evidence>
<keyword evidence="4" id="KW-1227">Viral tail protein</keyword>
<comment type="function">
    <text evidence="7">The C-terminal chaperone protein mediates homotrimerization and proper folding of the catalytic trimer.</text>
</comment>
<dbReference type="KEGG" id="vg:16205185"/>